<proteinExistence type="predicted"/>
<dbReference type="InterPro" id="IPR014199">
    <property type="entry name" value="Spore_YtxC"/>
</dbReference>
<dbReference type="Proteomes" id="UP000036932">
    <property type="component" value="Unassembled WGS sequence"/>
</dbReference>
<evidence type="ECO:0000313" key="2">
    <source>
        <dbReference type="Proteomes" id="UP000036932"/>
    </source>
</evidence>
<name>A0A0M1NJJ7_9BACL</name>
<dbReference type="RefSeq" id="WP_054403943.1">
    <property type="nucleotide sequence ID" value="NZ_LIUT01000003.1"/>
</dbReference>
<protein>
    <submittedName>
        <fullName evidence="1">Sporulation protein</fullName>
    </submittedName>
</protein>
<comment type="caution">
    <text evidence="1">The sequence shown here is derived from an EMBL/GenBank/DDBJ whole genome shotgun (WGS) entry which is preliminary data.</text>
</comment>
<dbReference type="EMBL" id="LIUT01000003">
    <property type="protein sequence ID" value="KOR82297.1"/>
    <property type="molecule type" value="Genomic_DNA"/>
</dbReference>
<sequence length="301" mass="35157">MELFSVSAGIRNEDDKKAFHRIMTDKQKELHKQCKQLKFMFSASDDRVMWTCSGKVPLSTWTASADTLRRLTAEAITAYIMEEKEQEIAARLMFSEFEFDDEDEAGRILQWFLMLLQKNEGPSCEFMMSRRRRLSDGIYQCLNEVPELNLDGFLTFRLQPYEQELREMAEYAVDEFMLDQQYEEFVSLLKYFVYFQEPKMPLVHVIHKGEEDFLLLDGNLRPIERPRDDGLVMERLDQEMEIEDMVVSTLIAVSPARMIIHTRQPELPVIVTLAHIFDNRAEVCCSCPECSALLGNGRMMT</sequence>
<gene>
    <name evidence="1" type="ORF">AM231_18335</name>
</gene>
<reference evidence="2" key="1">
    <citation type="submission" date="2015-08" db="EMBL/GenBank/DDBJ databases">
        <title>Genome sequencing project for genomic taxonomy and phylogenomics of Bacillus-like bacteria.</title>
        <authorList>
            <person name="Liu B."/>
            <person name="Wang J."/>
            <person name="Zhu Y."/>
            <person name="Liu G."/>
            <person name="Chen Q."/>
            <person name="Chen Z."/>
            <person name="Lan J."/>
            <person name="Che J."/>
            <person name="Ge C."/>
            <person name="Shi H."/>
            <person name="Pan Z."/>
            <person name="Liu X."/>
        </authorList>
    </citation>
    <scope>NUCLEOTIDE SEQUENCE [LARGE SCALE GENOMIC DNA]</scope>
    <source>
        <strain evidence="2">FJAT-22460</strain>
    </source>
</reference>
<accession>A0A0M1NJJ7</accession>
<dbReference type="OrthoDB" id="2986513at2"/>
<keyword evidence="2" id="KW-1185">Reference proteome</keyword>
<organism evidence="1 2">
    <name type="scientific">Paenibacillus solani</name>
    <dbReference type="NCBI Taxonomy" id="1705565"/>
    <lineage>
        <taxon>Bacteria</taxon>
        <taxon>Bacillati</taxon>
        <taxon>Bacillota</taxon>
        <taxon>Bacilli</taxon>
        <taxon>Bacillales</taxon>
        <taxon>Paenibacillaceae</taxon>
        <taxon>Paenibacillus</taxon>
    </lineage>
</organism>
<dbReference type="PATRIC" id="fig|1705565.3.peg.5613"/>
<evidence type="ECO:0000313" key="1">
    <source>
        <dbReference type="EMBL" id="KOR82297.1"/>
    </source>
</evidence>
<dbReference type="AlphaFoldDB" id="A0A0M1NJJ7"/>
<dbReference type="Pfam" id="PF08812">
    <property type="entry name" value="YtxC"/>
    <property type="match status" value="1"/>
</dbReference>